<dbReference type="Gene3D" id="1.10.3210.10">
    <property type="entry name" value="Hypothetical protein af1432"/>
    <property type="match status" value="1"/>
</dbReference>
<dbReference type="EMBL" id="BARS01025737">
    <property type="protein sequence ID" value="GAG07581.1"/>
    <property type="molecule type" value="Genomic_DNA"/>
</dbReference>
<feature type="domain" description="PAS" evidence="1">
    <location>
        <begin position="92"/>
        <end position="149"/>
    </location>
</feature>
<accession>X0W4E7</accession>
<dbReference type="NCBIfam" id="TIGR00229">
    <property type="entry name" value="sensory_box"/>
    <property type="match status" value="1"/>
</dbReference>
<evidence type="ECO:0000259" key="2">
    <source>
        <dbReference type="PROSITE" id="PS50113"/>
    </source>
</evidence>
<dbReference type="InterPro" id="IPR000700">
    <property type="entry name" value="PAS-assoc_C"/>
</dbReference>
<comment type="caution">
    <text evidence="3">The sequence shown here is derived from an EMBL/GenBank/DDBJ whole genome shotgun (WGS) entry which is preliminary data.</text>
</comment>
<dbReference type="PANTHER" id="PTHR44757">
    <property type="entry name" value="DIGUANYLATE CYCLASE DGCP"/>
    <property type="match status" value="1"/>
</dbReference>
<dbReference type="InterPro" id="IPR052155">
    <property type="entry name" value="Biofilm_reg_signaling"/>
</dbReference>
<dbReference type="SMART" id="SM00091">
    <property type="entry name" value="PAS"/>
    <property type="match status" value="1"/>
</dbReference>
<dbReference type="CDD" id="cd00130">
    <property type="entry name" value="PAS"/>
    <property type="match status" value="1"/>
</dbReference>
<proteinExistence type="predicted"/>
<gene>
    <name evidence="3" type="ORF">S01H1_40631</name>
</gene>
<dbReference type="InterPro" id="IPR035965">
    <property type="entry name" value="PAS-like_dom_sf"/>
</dbReference>
<dbReference type="PROSITE" id="PS50113">
    <property type="entry name" value="PAC"/>
    <property type="match status" value="1"/>
</dbReference>
<dbReference type="Gene3D" id="3.30.450.20">
    <property type="entry name" value="PAS domain"/>
    <property type="match status" value="1"/>
</dbReference>
<sequence>ILLSVKLTKWPGGFTEMSLRYIPKSASQIVKKLFNLNEVYMIGLSRKGEILGEVVILLRGQKIRNPDFIETFVKQASIALQQKKTEEALRQSQQEFISIFRDNPEATVYVDEKGTILDINSRFNELFGYKLKEIKGKDINSGIIHPPDKIEETKRLTKKSIKGCINYETIRKKKDGTLFPASISASSVLIGGQIKGKIIVYQDITQRKQAEQQVKQGYEKLQRTMEATIYTISKIIETRDPYTAGHQNIVSQLSVAIAQEMKLPEDK</sequence>
<dbReference type="SUPFAM" id="SSF55785">
    <property type="entry name" value="PYP-like sensor domain (PAS domain)"/>
    <property type="match status" value="1"/>
</dbReference>
<dbReference type="PROSITE" id="PS50112">
    <property type="entry name" value="PAS"/>
    <property type="match status" value="1"/>
</dbReference>
<dbReference type="AlphaFoldDB" id="X0W4E7"/>
<name>X0W4E7_9ZZZZ</name>
<organism evidence="3">
    <name type="scientific">marine sediment metagenome</name>
    <dbReference type="NCBI Taxonomy" id="412755"/>
    <lineage>
        <taxon>unclassified sequences</taxon>
        <taxon>metagenomes</taxon>
        <taxon>ecological metagenomes</taxon>
    </lineage>
</organism>
<dbReference type="InterPro" id="IPR000014">
    <property type="entry name" value="PAS"/>
</dbReference>
<protein>
    <recommendedName>
        <fullName evidence="4">PAS domain-containing protein</fullName>
    </recommendedName>
</protein>
<feature type="non-terminal residue" evidence="3">
    <location>
        <position position="1"/>
    </location>
</feature>
<feature type="non-terminal residue" evidence="3">
    <location>
        <position position="267"/>
    </location>
</feature>
<evidence type="ECO:0000259" key="1">
    <source>
        <dbReference type="PROSITE" id="PS50112"/>
    </source>
</evidence>
<evidence type="ECO:0008006" key="4">
    <source>
        <dbReference type="Google" id="ProtNLM"/>
    </source>
</evidence>
<evidence type="ECO:0000313" key="3">
    <source>
        <dbReference type="EMBL" id="GAG07581.1"/>
    </source>
</evidence>
<feature type="domain" description="PAC" evidence="2">
    <location>
        <begin position="165"/>
        <end position="216"/>
    </location>
</feature>
<dbReference type="PANTHER" id="PTHR44757:SF2">
    <property type="entry name" value="BIOFILM ARCHITECTURE MAINTENANCE PROTEIN MBAA"/>
    <property type="match status" value="1"/>
</dbReference>
<dbReference type="Pfam" id="PF13426">
    <property type="entry name" value="PAS_9"/>
    <property type="match status" value="1"/>
</dbReference>
<reference evidence="3" key="1">
    <citation type="journal article" date="2014" name="Front. Microbiol.">
        <title>High frequency of phylogenetically diverse reductive dehalogenase-homologous genes in deep subseafloor sedimentary metagenomes.</title>
        <authorList>
            <person name="Kawai M."/>
            <person name="Futagami T."/>
            <person name="Toyoda A."/>
            <person name="Takaki Y."/>
            <person name="Nishi S."/>
            <person name="Hori S."/>
            <person name="Arai W."/>
            <person name="Tsubouchi T."/>
            <person name="Morono Y."/>
            <person name="Uchiyama I."/>
            <person name="Ito T."/>
            <person name="Fujiyama A."/>
            <person name="Inagaki F."/>
            <person name="Takami H."/>
        </authorList>
    </citation>
    <scope>NUCLEOTIDE SEQUENCE</scope>
    <source>
        <strain evidence="3">Expedition CK06-06</strain>
    </source>
</reference>